<evidence type="ECO:0000256" key="1">
    <source>
        <dbReference type="ARBA" id="ARBA00022692"/>
    </source>
</evidence>
<dbReference type="PANTHER" id="PTHR23121">
    <property type="entry name" value="SODIUM-DEPENDENT GLUCOSE TRANSPORTER 1"/>
    <property type="match status" value="1"/>
</dbReference>
<evidence type="ECO:0000313" key="5">
    <source>
        <dbReference type="EMBL" id="CAH1798361.1"/>
    </source>
</evidence>
<dbReference type="PANTHER" id="PTHR23121:SF9">
    <property type="entry name" value="SODIUM-DEPENDENT GLUCOSE TRANSPORTER 1"/>
    <property type="match status" value="1"/>
</dbReference>
<dbReference type="EMBL" id="CAIIXF020000011">
    <property type="protein sequence ID" value="CAH1798361.1"/>
    <property type="molecule type" value="Genomic_DNA"/>
</dbReference>
<keyword evidence="6" id="KW-1185">Reference proteome</keyword>
<comment type="caution">
    <text evidence="5">The sequence shown here is derived from an EMBL/GenBank/DDBJ whole genome shotgun (WGS) entry which is preliminary data.</text>
</comment>
<keyword evidence="2 4" id="KW-1133">Transmembrane helix</keyword>
<feature type="transmembrane region" description="Helical" evidence="4">
    <location>
        <begin position="75"/>
        <end position="97"/>
    </location>
</feature>
<feature type="transmembrane region" description="Helical" evidence="4">
    <location>
        <begin position="261"/>
        <end position="279"/>
    </location>
</feature>
<name>A0A8S4PYJ0_OWEFU</name>
<gene>
    <name evidence="5" type="ORF">OFUS_LOCUS22513</name>
</gene>
<dbReference type="InterPro" id="IPR036259">
    <property type="entry name" value="MFS_trans_sf"/>
</dbReference>
<keyword evidence="3 4" id="KW-0472">Membrane</keyword>
<evidence type="ECO:0000256" key="2">
    <source>
        <dbReference type="ARBA" id="ARBA00022989"/>
    </source>
</evidence>
<feature type="transmembrane region" description="Helical" evidence="4">
    <location>
        <begin position="173"/>
        <end position="194"/>
    </location>
</feature>
<dbReference type="AlphaFoldDB" id="A0A8S4PYJ0"/>
<evidence type="ECO:0000256" key="3">
    <source>
        <dbReference type="ARBA" id="ARBA00023136"/>
    </source>
</evidence>
<proteinExistence type="predicted"/>
<reference evidence="5" key="1">
    <citation type="submission" date="2022-03" db="EMBL/GenBank/DDBJ databases">
        <authorList>
            <person name="Martin C."/>
        </authorList>
    </citation>
    <scope>NUCLEOTIDE SEQUENCE</scope>
</reference>
<evidence type="ECO:0000313" key="6">
    <source>
        <dbReference type="Proteomes" id="UP000749559"/>
    </source>
</evidence>
<protein>
    <submittedName>
        <fullName evidence="5">Uncharacterized protein</fullName>
    </submittedName>
</protein>
<feature type="transmembrane region" description="Helical" evidence="4">
    <location>
        <begin position="201"/>
        <end position="222"/>
    </location>
</feature>
<dbReference type="SUPFAM" id="SSF103473">
    <property type="entry name" value="MFS general substrate transporter"/>
    <property type="match status" value="1"/>
</dbReference>
<feature type="transmembrane region" description="Helical" evidence="4">
    <location>
        <begin position="291"/>
        <end position="313"/>
    </location>
</feature>
<feature type="transmembrane region" description="Helical" evidence="4">
    <location>
        <begin position="118"/>
        <end position="145"/>
    </location>
</feature>
<dbReference type="OrthoDB" id="9626824at2759"/>
<accession>A0A8S4PYJ0</accession>
<dbReference type="Proteomes" id="UP000749559">
    <property type="component" value="Unassembled WGS sequence"/>
</dbReference>
<evidence type="ECO:0000256" key="4">
    <source>
        <dbReference type="SAM" id="Phobius"/>
    </source>
</evidence>
<sequence>MIALWGKHTPSPMHSMHFGWKTGAFLAPMIAYPFLSGRIEVPALVNSTMSPDAMNSTGPMLINGTISILTESEIIYPYLITGGLGVLASLVYLGFFLAPRPDGIKYTNTAKSRQLKKFLSPASCAGGNLSFGVLMMIGLTSYYFFVDALGNVFVTFHTAVATENLNMTEQEAALVNSASTGTGIGGHFLMILLAKFIPMPVLIFAEIHGILAVSIAAIFLVLNDVIGFWVLSCLFRLFSASLWAGGMAWSENYINITGAAIMLWDVGSGVGGVVFNYLSGYLLTNHGASTILWLDLSGAIMMCLILYGTQIIMSRHGHKSRKD</sequence>
<keyword evidence="1 4" id="KW-0812">Transmembrane</keyword>
<organism evidence="5 6">
    <name type="scientific">Owenia fusiformis</name>
    <name type="common">Polychaete worm</name>
    <dbReference type="NCBI Taxonomy" id="6347"/>
    <lineage>
        <taxon>Eukaryota</taxon>
        <taxon>Metazoa</taxon>
        <taxon>Spiralia</taxon>
        <taxon>Lophotrochozoa</taxon>
        <taxon>Annelida</taxon>
        <taxon>Polychaeta</taxon>
        <taxon>Sedentaria</taxon>
        <taxon>Canalipalpata</taxon>
        <taxon>Sabellida</taxon>
        <taxon>Oweniida</taxon>
        <taxon>Oweniidae</taxon>
        <taxon>Owenia</taxon>
    </lineage>
</organism>